<evidence type="ECO:0000256" key="1">
    <source>
        <dbReference type="SAM" id="MobiDB-lite"/>
    </source>
</evidence>
<organism evidence="2 3">
    <name type="scientific">Petromyzon marinus</name>
    <name type="common">Sea lamprey</name>
    <dbReference type="NCBI Taxonomy" id="7757"/>
    <lineage>
        <taxon>Eukaryota</taxon>
        <taxon>Metazoa</taxon>
        <taxon>Chordata</taxon>
        <taxon>Craniata</taxon>
        <taxon>Vertebrata</taxon>
        <taxon>Cyclostomata</taxon>
        <taxon>Hyperoartia</taxon>
        <taxon>Petromyzontiformes</taxon>
        <taxon>Petromyzontidae</taxon>
        <taxon>Petromyzon</taxon>
    </lineage>
</organism>
<gene>
    <name evidence="3" type="primary">LOC116943135</name>
</gene>
<feature type="compositionally biased region" description="Low complexity" evidence="1">
    <location>
        <begin position="103"/>
        <end position="128"/>
    </location>
</feature>
<reference evidence="3" key="1">
    <citation type="submission" date="2025-08" db="UniProtKB">
        <authorList>
            <consortium name="RefSeq"/>
        </authorList>
    </citation>
    <scope>IDENTIFICATION</scope>
    <source>
        <tissue evidence="3">Sperm</tissue>
    </source>
</reference>
<keyword evidence="2" id="KW-1185">Reference proteome</keyword>
<feature type="region of interest" description="Disordered" evidence="1">
    <location>
        <begin position="50"/>
        <end position="195"/>
    </location>
</feature>
<feature type="compositionally biased region" description="Basic and acidic residues" evidence="1">
    <location>
        <begin position="147"/>
        <end position="171"/>
    </location>
</feature>
<name>A0AAJ7T741_PETMA</name>
<dbReference type="RefSeq" id="XP_032811605.1">
    <property type="nucleotide sequence ID" value="XM_032955714.1"/>
</dbReference>
<accession>A0AAJ7T741</accession>
<dbReference type="Proteomes" id="UP001318040">
    <property type="component" value="Chromosome 17"/>
</dbReference>
<dbReference type="AlphaFoldDB" id="A0AAJ7T741"/>
<dbReference type="KEGG" id="pmrn:116943135"/>
<proteinExistence type="predicted"/>
<protein>
    <submittedName>
        <fullName evidence="3">Serine/arginine repetitive matrix protein 2-like</fullName>
    </submittedName>
</protein>
<sequence>MHAEEPPYICIETLTLTQMDTREALPWAPYANICHTEVIRRARRVRDVVVRPPVRPPRQRKRRARSDPAVAAGRVGTPPPQPRSGRRSPVVAASRRTTRTWRRGATASRSRGTRRAASGAPDGAAGSGTPPLSRRGSRLGVGSAEAAVHKPRECGREFHLDEERTEGREDTISWASTPTSFDSEDDADDGKAPGEVDYDPSSILRFLRANFGKRGVDAEATFPDAPGLLAVVRKICRGRDDYGCTEQECYRLKALALKLKKKKYPGILRLPPGAAAPTDT</sequence>
<evidence type="ECO:0000313" key="3">
    <source>
        <dbReference type="RefSeq" id="XP_032811605.1"/>
    </source>
</evidence>
<evidence type="ECO:0000313" key="2">
    <source>
        <dbReference type="Proteomes" id="UP001318040"/>
    </source>
</evidence>